<protein>
    <recommendedName>
        <fullName evidence="4">Membralin</fullName>
    </recommendedName>
</protein>
<keyword evidence="1" id="KW-1133">Transmembrane helix</keyword>
<evidence type="ECO:0008006" key="4">
    <source>
        <dbReference type="Google" id="ProtNLM"/>
    </source>
</evidence>
<dbReference type="InterPro" id="IPR019144">
    <property type="entry name" value="Membralin"/>
</dbReference>
<feature type="transmembrane region" description="Helical" evidence="1">
    <location>
        <begin position="407"/>
        <end position="424"/>
    </location>
</feature>
<dbReference type="PANTHER" id="PTHR21650">
    <property type="entry name" value="MEMBRALIN/KINETOCHORE PROTEIN NUF2"/>
    <property type="match status" value="1"/>
</dbReference>
<accession>A0AA39LFV0</accession>
<evidence type="ECO:0000256" key="1">
    <source>
        <dbReference type="SAM" id="Phobius"/>
    </source>
</evidence>
<keyword evidence="3" id="KW-1185">Reference proteome</keyword>
<dbReference type="EMBL" id="JAUCMV010000005">
    <property type="protein sequence ID" value="KAK0395718.1"/>
    <property type="molecule type" value="Genomic_DNA"/>
</dbReference>
<feature type="transmembrane region" description="Helical" evidence="1">
    <location>
        <begin position="334"/>
        <end position="356"/>
    </location>
</feature>
<dbReference type="AlphaFoldDB" id="A0AA39LFV0"/>
<dbReference type="GO" id="GO:1904294">
    <property type="term" value="P:positive regulation of ERAD pathway"/>
    <property type="evidence" value="ECO:0007669"/>
    <property type="project" value="TreeGrafter"/>
</dbReference>
<keyword evidence="1" id="KW-0812">Transmembrane</keyword>
<proteinExistence type="predicted"/>
<dbReference type="GO" id="GO:0005783">
    <property type="term" value="C:endoplasmic reticulum"/>
    <property type="evidence" value="ECO:0007669"/>
    <property type="project" value="TreeGrafter"/>
</dbReference>
<dbReference type="GO" id="GO:0034976">
    <property type="term" value="P:response to endoplasmic reticulum stress"/>
    <property type="evidence" value="ECO:0007669"/>
    <property type="project" value="TreeGrafter"/>
</dbReference>
<comment type="caution">
    <text evidence="2">The sequence shown here is derived from an EMBL/GenBank/DDBJ whole genome shotgun (WGS) entry which is preliminary data.</text>
</comment>
<evidence type="ECO:0000313" key="3">
    <source>
        <dbReference type="Proteomes" id="UP001175271"/>
    </source>
</evidence>
<feature type="transmembrane region" description="Helical" evidence="1">
    <location>
        <begin position="65"/>
        <end position="85"/>
    </location>
</feature>
<gene>
    <name evidence="2" type="ORF">QR680_001397</name>
</gene>
<name>A0AA39LFV0_9BILA</name>
<evidence type="ECO:0000313" key="2">
    <source>
        <dbReference type="EMBL" id="KAK0395718.1"/>
    </source>
</evidence>
<organism evidence="2 3">
    <name type="scientific">Steinernema hermaphroditum</name>
    <dbReference type="NCBI Taxonomy" id="289476"/>
    <lineage>
        <taxon>Eukaryota</taxon>
        <taxon>Metazoa</taxon>
        <taxon>Ecdysozoa</taxon>
        <taxon>Nematoda</taxon>
        <taxon>Chromadorea</taxon>
        <taxon>Rhabditida</taxon>
        <taxon>Tylenchina</taxon>
        <taxon>Panagrolaimomorpha</taxon>
        <taxon>Strongyloidoidea</taxon>
        <taxon>Steinernematidae</taxon>
        <taxon>Steinernema</taxon>
    </lineage>
</organism>
<dbReference type="Pfam" id="PF09746">
    <property type="entry name" value="Membralin"/>
    <property type="match status" value="2"/>
</dbReference>
<feature type="transmembrane region" description="Helical" evidence="1">
    <location>
        <begin position="377"/>
        <end position="395"/>
    </location>
</feature>
<dbReference type="PANTHER" id="PTHR21650:SF4">
    <property type="entry name" value="MEMBRALIN"/>
    <property type="match status" value="1"/>
</dbReference>
<reference evidence="2" key="1">
    <citation type="submission" date="2023-06" db="EMBL/GenBank/DDBJ databases">
        <title>Genomic analysis of the entomopathogenic nematode Steinernema hermaphroditum.</title>
        <authorList>
            <person name="Schwarz E.M."/>
            <person name="Heppert J.K."/>
            <person name="Baniya A."/>
            <person name="Schwartz H.T."/>
            <person name="Tan C.-H."/>
            <person name="Antoshechkin I."/>
            <person name="Sternberg P.W."/>
            <person name="Goodrich-Blair H."/>
            <person name="Dillman A.R."/>
        </authorList>
    </citation>
    <scope>NUCLEOTIDE SEQUENCE</scope>
    <source>
        <strain evidence="2">PS9179</strain>
        <tissue evidence="2">Whole animal</tissue>
    </source>
</reference>
<sequence>MATNGNVAQGAMEEPVLAGLRIPNNMNNNMQFGAVRDRLFHVMLVRFAVSYDSRVSIRIRQAFEFLLLSLAVLFLFSLIYVHVIIARNSSSCFDHIRDTWPRKGVLRIEVINNLKEVLAREELLRTYPPNVTPFNLTKILIGGPAALPLALRFKKEVESVTSGKRDNFQVGSAIHDWLFSGAGFSSIGDSDDSFWHYFLKPVEYNHESGDYELDDLSKNIAYEGPLVEDLTSSDDYIMYEYVVEYSLFFGVLRLPQSYRTEVGIPSMIVQLDADEEECFGDWTSRLLMKYFIGYEDVLLSSVKSLAINDSERGFVRDLRTGENYRFVTSSNTRWSTLTALLVMLIFTFAISMLLRFSHHQIFLFIVDLLQMFEHNQPLIFPAAPLLTVILALVGMEAIMSEVFNDTSTAFYVILMVWVADQYDAICCHSSISKRHWLRFFYLYHFTFYAYQYRFNGQYGGFALLTSALFVLHSMVYFFHHYEMPLILYQERLQHVIRDLQQGGGQVDSNLNRQQPNRTASADILHSHFHVQLDRQHASSSSAVTIHGDNSEHIQANISVRAQNNQWSSGSPYHDALLEAGRRTADDVFERAYREALTSSSS</sequence>
<feature type="transmembrane region" description="Helical" evidence="1">
    <location>
        <begin position="458"/>
        <end position="478"/>
    </location>
</feature>
<keyword evidence="1" id="KW-0472">Membrane</keyword>
<dbReference type="Proteomes" id="UP001175271">
    <property type="component" value="Unassembled WGS sequence"/>
</dbReference>